<keyword evidence="2 13" id="KW-0813">Transport</keyword>
<evidence type="ECO:0000256" key="8">
    <source>
        <dbReference type="ARBA" id="ARBA00022982"/>
    </source>
</evidence>
<evidence type="ECO:0000256" key="15">
    <source>
        <dbReference type="PIRSR" id="PIRSR038455-2"/>
    </source>
</evidence>
<sequence length="275" mass="31494">MGKRKLLLSALTGGVILGAVATAQEQMPSHLQELLELGMHPGHAYVDEGRETFNTLKGPNGKTCASCHGEDGAKLEGAYAKMPRYYTDIDRVADLDLRILSCMTKYMGFDPKDKKFRKEFDKWNGRYRVPLATFVASLSNGMEINVQLDDPQEKELYKKGEKLWFMRVGARDFSCGICHTVLTGRRIRLQGLPDPVKAKVYTHWPAYRFGSDKMWTMEDRVRSCFKAYFLYEKKWDEKKDWVQKPPPYSDWVIALELYMKYAANGGVVEVPGLLR</sequence>
<dbReference type="GO" id="GO:0019417">
    <property type="term" value="P:sulfur oxidation"/>
    <property type="evidence" value="ECO:0007669"/>
    <property type="project" value="InterPro"/>
</dbReference>
<evidence type="ECO:0000256" key="14">
    <source>
        <dbReference type="PIRSR" id="PIRSR038455-1"/>
    </source>
</evidence>
<dbReference type="GO" id="GO:0046872">
    <property type="term" value="F:metal ion binding"/>
    <property type="evidence" value="ECO:0007669"/>
    <property type="project" value="UniProtKB-KW"/>
</dbReference>
<dbReference type="InterPro" id="IPR036909">
    <property type="entry name" value="Cyt_c-like_dom_sf"/>
</dbReference>
<dbReference type="AlphaFoldDB" id="A0A7C5Q4Q0"/>
<organism evidence="19">
    <name type="scientific">Aquifex aeolicus</name>
    <dbReference type="NCBI Taxonomy" id="63363"/>
    <lineage>
        <taxon>Bacteria</taxon>
        <taxon>Pseudomonadati</taxon>
        <taxon>Aquificota</taxon>
        <taxon>Aquificia</taxon>
        <taxon>Aquificales</taxon>
        <taxon>Aquificaceae</taxon>
        <taxon>Aquifex</taxon>
    </lineage>
</organism>
<proteinExistence type="inferred from homology"/>
<feature type="binding site" description="axial binding residue" evidence="16">
    <location>
        <position position="102"/>
    </location>
    <ligand>
        <name>heme c</name>
        <dbReference type="ChEBI" id="CHEBI:61717"/>
        <label>1</label>
    </ligand>
    <ligandPart>
        <name>Fe</name>
        <dbReference type="ChEBI" id="CHEBI:18248"/>
    </ligandPart>
</feature>
<feature type="binding site" description="covalent" evidence="15">
    <location>
        <position position="67"/>
    </location>
    <ligand>
        <name>heme c</name>
        <dbReference type="ChEBI" id="CHEBI:61717"/>
        <label>1</label>
    </ligand>
</feature>
<dbReference type="GO" id="GO:0042597">
    <property type="term" value="C:periplasmic space"/>
    <property type="evidence" value="ECO:0007669"/>
    <property type="project" value="UniProtKB-SubCell"/>
</dbReference>
<keyword evidence="3 13" id="KW-0349">Heme</keyword>
<dbReference type="InterPro" id="IPR025710">
    <property type="entry name" value="SoxA"/>
</dbReference>
<dbReference type="Pfam" id="PF21342">
    <property type="entry name" value="SoxA-TsdA_cyt-c"/>
    <property type="match status" value="1"/>
</dbReference>
<accession>A0A7C5Q4Q0</accession>
<dbReference type="Gene3D" id="1.10.760.10">
    <property type="entry name" value="Cytochrome c-like domain"/>
    <property type="match status" value="2"/>
</dbReference>
<evidence type="ECO:0000256" key="1">
    <source>
        <dbReference type="ARBA" id="ARBA00004418"/>
    </source>
</evidence>
<feature type="binding site" description="covalent" evidence="15">
    <location>
        <position position="175"/>
    </location>
    <ligand>
        <name>heme c</name>
        <dbReference type="ChEBI" id="CHEBI:61717"/>
        <label>2</label>
    </ligand>
</feature>
<evidence type="ECO:0000256" key="7">
    <source>
        <dbReference type="ARBA" id="ARBA00022764"/>
    </source>
</evidence>
<evidence type="ECO:0000256" key="3">
    <source>
        <dbReference type="ARBA" id="ARBA00022617"/>
    </source>
</evidence>
<dbReference type="InterPro" id="IPR009056">
    <property type="entry name" value="Cyt_c-like_dom"/>
</dbReference>
<feature type="chain" id="PRO_5027921926" description="SoxAX cytochrome complex subunit A" evidence="17">
    <location>
        <begin position="24"/>
        <end position="275"/>
    </location>
</feature>
<name>A0A7C5Q4Q0_AQUAO</name>
<dbReference type="PIRSF" id="PIRSF038455">
    <property type="entry name" value="SoxA"/>
    <property type="match status" value="1"/>
</dbReference>
<feature type="binding site" evidence="15">
    <location>
        <position position="220"/>
    </location>
    <ligand>
        <name>substrate</name>
    </ligand>
</feature>
<keyword evidence="7 13" id="KW-0574">Periplasm</keyword>
<evidence type="ECO:0000256" key="17">
    <source>
        <dbReference type="SAM" id="SignalP"/>
    </source>
</evidence>
<comment type="cofactor">
    <cofactor evidence="15">
        <name>heme</name>
        <dbReference type="ChEBI" id="CHEBI:30413"/>
    </cofactor>
    <text evidence="15">Binds 2 heme groups per subunit.</text>
</comment>
<comment type="subunit">
    <text evidence="13">Heterodimer of SoxA and SoxX.</text>
</comment>
<evidence type="ECO:0000259" key="18">
    <source>
        <dbReference type="PROSITE" id="PS51007"/>
    </source>
</evidence>
<protein>
    <recommendedName>
        <fullName evidence="13">SoxAX cytochrome complex subunit A</fullName>
        <ecNumber evidence="13">2.8.5.2</ecNumber>
    </recommendedName>
    <alternativeName>
        <fullName evidence="13">Protein SoxA</fullName>
    </alternativeName>
    <alternativeName>
        <fullName evidence="13">Sulfur oxidizing protein A</fullName>
    </alternativeName>
    <alternativeName>
        <fullName evidence="13">Thiosulfate-oxidizing multienzyme system protein SoxA</fullName>
    </alternativeName>
</protein>
<keyword evidence="8 13" id="KW-0249">Electron transport</keyword>
<evidence type="ECO:0000256" key="5">
    <source>
        <dbReference type="ARBA" id="ARBA00022723"/>
    </source>
</evidence>
<feature type="signal peptide" evidence="17">
    <location>
        <begin position="1"/>
        <end position="23"/>
    </location>
</feature>
<reference evidence="19" key="1">
    <citation type="journal article" date="2020" name="mSystems">
        <title>Genome- and Community-Level Interaction Insights into Carbon Utilization and Element Cycling Functions of Hydrothermarchaeota in Hydrothermal Sediment.</title>
        <authorList>
            <person name="Zhou Z."/>
            <person name="Liu Y."/>
            <person name="Xu W."/>
            <person name="Pan J."/>
            <person name="Luo Z.H."/>
            <person name="Li M."/>
        </authorList>
    </citation>
    <scope>NUCLEOTIDE SEQUENCE [LARGE SCALE GENOMIC DNA]</scope>
    <source>
        <strain evidence="19">HyVt-501</strain>
    </source>
</reference>
<feature type="binding site" description="axial binding residue" evidence="16">
    <location>
        <position position="68"/>
    </location>
    <ligand>
        <name>heme c</name>
        <dbReference type="ChEBI" id="CHEBI:61717"/>
        <label>1</label>
    </ligand>
    <ligandPart>
        <name>Fe</name>
        <dbReference type="ChEBI" id="CHEBI:18248"/>
    </ligandPart>
</feature>
<evidence type="ECO:0000256" key="6">
    <source>
        <dbReference type="ARBA" id="ARBA00022729"/>
    </source>
</evidence>
<feature type="active site" description="Cysteine persulfide intermediate" evidence="14">
    <location>
        <position position="224"/>
    </location>
</feature>
<feature type="binding site" description="axial binding residue" evidence="16">
    <location>
        <position position="179"/>
    </location>
    <ligand>
        <name>heme c</name>
        <dbReference type="ChEBI" id="CHEBI:61717"/>
        <label>2</label>
    </ligand>
    <ligandPart>
        <name>Fe</name>
        <dbReference type="ChEBI" id="CHEBI:18248"/>
    </ligandPart>
</feature>
<keyword evidence="9 13" id="KW-0408">Iron</keyword>
<evidence type="ECO:0000256" key="11">
    <source>
        <dbReference type="ARBA" id="ARBA00048077"/>
    </source>
</evidence>
<feature type="binding site" description="covalent" evidence="15">
    <location>
        <position position="64"/>
    </location>
    <ligand>
        <name>heme c</name>
        <dbReference type="ChEBI" id="CHEBI:61717"/>
        <label>1</label>
    </ligand>
</feature>
<dbReference type="EMBL" id="DRNB01000171">
    <property type="protein sequence ID" value="HHJ64197.1"/>
    <property type="molecule type" value="Genomic_DNA"/>
</dbReference>
<evidence type="ECO:0000256" key="9">
    <source>
        <dbReference type="ARBA" id="ARBA00023004"/>
    </source>
</evidence>
<dbReference type="GO" id="GO:0016669">
    <property type="term" value="F:oxidoreductase activity, acting on a sulfur group of donors, cytochrome as acceptor"/>
    <property type="evidence" value="ECO:0007669"/>
    <property type="project" value="InterPro"/>
</dbReference>
<dbReference type="GO" id="GO:0009055">
    <property type="term" value="F:electron transfer activity"/>
    <property type="evidence" value="ECO:0007669"/>
    <property type="project" value="InterPro"/>
</dbReference>
<dbReference type="GO" id="GO:0016740">
    <property type="term" value="F:transferase activity"/>
    <property type="evidence" value="ECO:0007669"/>
    <property type="project" value="UniProtKB-KW"/>
</dbReference>
<keyword evidence="6 17" id="KW-0732">Signal</keyword>
<dbReference type="NCBIfam" id="TIGR04484">
    <property type="entry name" value="thiosulf_SoxA"/>
    <property type="match status" value="1"/>
</dbReference>
<feature type="binding site" description="covalent" evidence="15">
    <location>
        <position position="178"/>
    </location>
    <ligand>
        <name>heme c</name>
        <dbReference type="ChEBI" id="CHEBI:61717"/>
        <label>2</label>
    </ligand>
</feature>
<dbReference type="GO" id="GO:0020037">
    <property type="term" value="F:heme binding"/>
    <property type="evidence" value="ECO:0007669"/>
    <property type="project" value="InterPro"/>
</dbReference>
<comment type="catalytic activity">
    <reaction evidence="12 13">
        <text>S-sulfanyl-L-cysteinyl-[SoxY protein] + thiosulfate + 2 Fe(III)-[cytochrome c] = S-(2-sulfodisulfanyl)-L-cysteinyl-[SoxY protein] + 2 Fe(II)-[cytochrome c] + 2 H(+)</text>
        <dbReference type="Rhea" id="RHEA:51224"/>
        <dbReference type="Rhea" id="RHEA-COMP:10350"/>
        <dbReference type="Rhea" id="RHEA-COMP:14399"/>
        <dbReference type="Rhea" id="RHEA-COMP:14689"/>
        <dbReference type="Rhea" id="RHEA-COMP:14690"/>
        <dbReference type="ChEBI" id="CHEBI:15378"/>
        <dbReference type="ChEBI" id="CHEBI:29033"/>
        <dbReference type="ChEBI" id="CHEBI:29034"/>
        <dbReference type="ChEBI" id="CHEBI:33542"/>
        <dbReference type="ChEBI" id="CHEBI:61963"/>
        <dbReference type="ChEBI" id="CHEBI:140664"/>
        <dbReference type="EC" id="2.8.5.2"/>
    </reaction>
</comment>
<keyword evidence="4 13" id="KW-0808">Transferase</keyword>
<comment type="subcellular location">
    <subcellularLocation>
        <location evidence="1 13">Periplasm</location>
    </subcellularLocation>
</comment>
<dbReference type="SUPFAM" id="SSF46626">
    <property type="entry name" value="Cytochrome c"/>
    <property type="match status" value="2"/>
</dbReference>
<evidence type="ECO:0000256" key="13">
    <source>
        <dbReference type="PIRNR" id="PIRNR038455"/>
    </source>
</evidence>
<dbReference type="EC" id="2.8.5.2" evidence="13"/>
<comment type="caution">
    <text evidence="19">The sequence shown here is derived from an EMBL/GenBank/DDBJ whole genome shotgun (WGS) entry which is preliminary data.</text>
</comment>
<evidence type="ECO:0000256" key="2">
    <source>
        <dbReference type="ARBA" id="ARBA00022448"/>
    </source>
</evidence>
<dbReference type="GO" id="GO:0070069">
    <property type="term" value="C:cytochrome complex"/>
    <property type="evidence" value="ECO:0007669"/>
    <property type="project" value="InterPro"/>
</dbReference>
<dbReference type="PROSITE" id="PS51007">
    <property type="entry name" value="CYTC"/>
    <property type="match status" value="1"/>
</dbReference>
<gene>
    <name evidence="19" type="primary">soxA</name>
    <name evidence="19" type="ORF">ENJ61_04740</name>
</gene>
<evidence type="ECO:0000256" key="10">
    <source>
        <dbReference type="ARBA" id="ARBA00025746"/>
    </source>
</evidence>
<evidence type="ECO:0000313" key="19">
    <source>
        <dbReference type="EMBL" id="HHJ64197.1"/>
    </source>
</evidence>
<comment type="similarity">
    <text evidence="10 13">Belongs to the SoxA family.</text>
</comment>
<feature type="binding site" description="axial binding residue" evidence="16">
    <location>
        <position position="224"/>
    </location>
    <ligand>
        <name>heme c</name>
        <dbReference type="ChEBI" id="CHEBI:61717"/>
        <label>2</label>
    </ligand>
    <ligandPart>
        <name>Fe</name>
        <dbReference type="ChEBI" id="CHEBI:18248"/>
    </ligandPart>
</feature>
<dbReference type="Proteomes" id="UP000885792">
    <property type="component" value="Unassembled WGS sequence"/>
</dbReference>
<evidence type="ECO:0000256" key="4">
    <source>
        <dbReference type="ARBA" id="ARBA00022679"/>
    </source>
</evidence>
<comment type="catalytic activity">
    <reaction evidence="11 13">
        <text>L-cysteinyl-[SoxY protein] + thiosulfate + 2 Fe(III)-[cytochrome c] = S-sulfosulfanyl-L-cysteinyl-[SoxY protein] + 2 Fe(II)-[cytochrome c] + 2 H(+)</text>
        <dbReference type="Rhea" id="RHEA:56720"/>
        <dbReference type="Rhea" id="RHEA-COMP:10350"/>
        <dbReference type="Rhea" id="RHEA-COMP:14328"/>
        <dbReference type="Rhea" id="RHEA-COMP:14399"/>
        <dbReference type="Rhea" id="RHEA-COMP:14691"/>
        <dbReference type="ChEBI" id="CHEBI:15378"/>
        <dbReference type="ChEBI" id="CHEBI:29033"/>
        <dbReference type="ChEBI" id="CHEBI:29034"/>
        <dbReference type="ChEBI" id="CHEBI:29950"/>
        <dbReference type="ChEBI" id="CHEBI:33542"/>
        <dbReference type="ChEBI" id="CHEBI:139321"/>
        <dbReference type="EC" id="2.8.5.2"/>
    </reaction>
</comment>
<feature type="domain" description="Cytochrome c" evidence="18">
    <location>
        <begin position="44"/>
        <end position="169"/>
    </location>
</feature>
<evidence type="ECO:0000256" key="12">
    <source>
        <dbReference type="ARBA" id="ARBA00048423"/>
    </source>
</evidence>
<keyword evidence="5 13" id="KW-0479">Metal-binding</keyword>
<evidence type="ECO:0000256" key="16">
    <source>
        <dbReference type="PIRSR" id="PIRSR038455-3"/>
    </source>
</evidence>